<reference evidence="13" key="2">
    <citation type="submission" date="2015-01" db="EMBL/GenBank/DDBJ databases">
        <title>Evolutionary Origins and Diversification of the Mycorrhizal Mutualists.</title>
        <authorList>
            <consortium name="DOE Joint Genome Institute"/>
            <consortium name="Mycorrhizal Genomics Consortium"/>
            <person name="Kohler A."/>
            <person name="Kuo A."/>
            <person name="Nagy L.G."/>
            <person name="Floudas D."/>
            <person name="Copeland A."/>
            <person name="Barry K.W."/>
            <person name="Cichocki N."/>
            <person name="Veneault-Fourrey C."/>
            <person name="LaButti K."/>
            <person name="Lindquist E.A."/>
            <person name="Lipzen A."/>
            <person name="Lundell T."/>
            <person name="Morin E."/>
            <person name="Murat C."/>
            <person name="Riley R."/>
            <person name="Ohm R."/>
            <person name="Sun H."/>
            <person name="Tunlid A."/>
            <person name="Henrissat B."/>
            <person name="Grigoriev I.V."/>
            <person name="Hibbett D.S."/>
            <person name="Martin F."/>
        </authorList>
    </citation>
    <scope>NUCLEOTIDE SEQUENCE [LARGE SCALE GENOMIC DNA]</scope>
    <source>
        <strain evidence="13">Foug A</strain>
    </source>
</reference>
<dbReference type="GO" id="GO:0000146">
    <property type="term" value="F:microfilament motor activity"/>
    <property type="evidence" value="ECO:0007669"/>
    <property type="project" value="TreeGrafter"/>
</dbReference>
<keyword evidence="4" id="KW-0677">Repeat</keyword>
<evidence type="ECO:0000256" key="10">
    <source>
        <dbReference type="SAM" id="MobiDB-lite"/>
    </source>
</evidence>
<dbReference type="PRINTS" id="PR00193">
    <property type="entry name" value="MYOSINHEAVY"/>
</dbReference>
<feature type="binding site" evidence="9">
    <location>
        <begin position="76"/>
        <end position="83"/>
    </location>
    <ligand>
        <name>ATP</name>
        <dbReference type="ChEBI" id="CHEBI:30616"/>
    </ligand>
</feature>
<dbReference type="InterPro" id="IPR052409">
    <property type="entry name" value="Myosin-III_kinase_activity"/>
</dbReference>
<evidence type="ECO:0000313" key="12">
    <source>
        <dbReference type="EMBL" id="KIM66094.1"/>
    </source>
</evidence>
<dbReference type="InterPro" id="IPR001609">
    <property type="entry name" value="Myosin_head_motor_dom-like"/>
</dbReference>
<feature type="region of interest" description="Disordered" evidence="10">
    <location>
        <begin position="219"/>
        <end position="242"/>
    </location>
</feature>
<reference evidence="12 13" key="1">
    <citation type="submission" date="2014-04" db="EMBL/GenBank/DDBJ databases">
        <authorList>
            <consortium name="DOE Joint Genome Institute"/>
            <person name="Kuo A."/>
            <person name="Kohler A."/>
            <person name="Nagy L.G."/>
            <person name="Floudas D."/>
            <person name="Copeland A."/>
            <person name="Barry K.W."/>
            <person name="Cichocki N."/>
            <person name="Veneault-Fourrey C."/>
            <person name="LaButti K."/>
            <person name="Lindquist E.A."/>
            <person name="Lipzen A."/>
            <person name="Lundell T."/>
            <person name="Morin E."/>
            <person name="Murat C."/>
            <person name="Sun H."/>
            <person name="Tunlid A."/>
            <person name="Henrissat B."/>
            <person name="Grigoriev I.V."/>
            <person name="Hibbett D.S."/>
            <person name="Martin F."/>
            <person name="Nordberg H.P."/>
            <person name="Cantor M.N."/>
            <person name="Hua S.X."/>
        </authorList>
    </citation>
    <scope>NUCLEOTIDE SEQUENCE [LARGE SCALE GENOMIC DNA]</scope>
    <source>
        <strain evidence="12 13">Foug A</strain>
    </source>
</reference>
<dbReference type="OrthoDB" id="2687402at2759"/>
<protein>
    <recommendedName>
        <fullName evidence="11">Myosin motor domain-containing protein</fullName>
    </recommendedName>
</protein>
<evidence type="ECO:0000256" key="4">
    <source>
        <dbReference type="ARBA" id="ARBA00022737"/>
    </source>
</evidence>
<dbReference type="EMBL" id="KN822019">
    <property type="protein sequence ID" value="KIM66094.1"/>
    <property type="molecule type" value="Genomic_DNA"/>
</dbReference>
<sequence length="242" mass="26983">MSDNIYTGICTSALIIVNPHKYVSSNADSVLHNYAAEYRDTTPGRIPLPPHIFQLANNSYYHMRWTWQDQTMLFSGETVSGKSENCHLAIKSLLELSVSNPGKKGSKLASQVPTVEFVIEMFGNARTLFNPNASRFGKYTELQFTDRGRLCRIKTLDYYLEQNRVVAVPSGERNFHIFYYLVAGASPEERQHLHLQEKGNTDTSASAILVPAQTVSETMMPTGLSNSKSLSKPSVSPSDMLP</sequence>
<dbReference type="PANTHER" id="PTHR46256">
    <property type="entry name" value="AGAP011099-PA"/>
    <property type="match status" value="1"/>
</dbReference>
<dbReference type="AlphaFoldDB" id="A0A0C3ECR2"/>
<keyword evidence="9" id="KW-0547">Nucleotide-binding</keyword>
<keyword evidence="3" id="KW-0963">Cytoplasm</keyword>
<dbReference type="SUPFAM" id="SSF52540">
    <property type="entry name" value="P-loop containing nucleoside triphosphate hydrolases"/>
    <property type="match status" value="1"/>
</dbReference>
<evidence type="ECO:0000259" key="11">
    <source>
        <dbReference type="PROSITE" id="PS51456"/>
    </source>
</evidence>
<proteinExistence type="inferred from homology"/>
<dbReference type="Pfam" id="PF00063">
    <property type="entry name" value="Myosin_head"/>
    <property type="match status" value="1"/>
</dbReference>
<keyword evidence="8" id="KW-0966">Cell projection</keyword>
<dbReference type="Proteomes" id="UP000053989">
    <property type="component" value="Unassembled WGS sequence"/>
</dbReference>
<dbReference type="InterPro" id="IPR036961">
    <property type="entry name" value="Kinesin_motor_dom_sf"/>
</dbReference>
<organism evidence="12 13">
    <name type="scientific">Scleroderma citrinum Foug A</name>
    <dbReference type="NCBI Taxonomy" id="1036808"/>
    <lineage>
        <taxon>Eukaryota</taxon>
        <taxon>Fungi</taxon>
        <taxon>Dikarya</taxon>
        <taxon>Basidiomycota</taxon>
        <taxon>Agaricomycotina</taxon>
        <taxon>Agaricomycetes</taxon>
        <taxon>Agaricomycetidae</taxon>
        <taxon>Boletales</taxon>
        <taxon>Sclerodermatineae</taxon>
        <taxon>Sclerodermataceae</taxon>
        <taxon>Scleroderma</taxon>
    </lineage>
</organism>
<dbReference type="InParanoid" id="A0A0C3ECR2"/>
<feature type="domain" description="Myosin motor" evidence="11">
    <location>
        <begin position="1"/>
        <end position="242"/>
    </location>
</feature>
<dbReference type="GO" id="GO:0042995">
    <property type="term" value="C:cell projection"/>
    <property type="evidence" value="ECO:0007669"/>
    <property type="project" value="UniProtKB-SubCell"/>
</dbReference>
<dbReference type="SMART" id="SM00242">
    <property type="entry name" value="MYSc"/>
    <property type="match status" value="1"/>
</dbReference>
<evidence type="ECO:0000256" key="2">
    <source>
        <dbReference type="ARBA" id="ARBA00004316"/>
    </source>
</evidence>
<evidence type="ECO:0000256" key="7">
    <source>
        <dbReference type="ARBA" id="ARBA00023212"/>
    </source>
</evidence>
<dbReference type="PANTHER" id="PTHR46256:SF3">
    <property type="entry name" value="MYOSIN MOTOR DOMAIN-CONTAINING PROTEIN"/>
    <property type="match status" value="1"/>
</dbReference>
<dbReference type="STRING" id="1036808.A0A0C3ECR2"/>
<evidence type="ECO:0000256" key="3">
    <source>
        <dbReference type="ARBA" id="ARBA00022490"/>
    </source>
</evidence>
<comment type="caution">
    <text evidence="9">Lacks conserved residue(s) required for the propagation of feature annotation.</text>
</comment>
<evidence type="ECO:0000313" key="13">
    <source>
        <dbReference type="Proteomes" id="UP000053989"/>
    </source>
</evidence>
<keyword evidence="7" id="KW-0206">Cytoskeleton</keyword>
<dbReference type="GO" id="GO:0030832">
    <property type="term" value="P:regulation of actin filament length"/>
    <property type="evidence" value="ECO:0007669"/>
    <property type="project" value="TreeGrafter"/>
</dbReference>
<dbReference type="GO" id="GO:0004674">
    <property type="term" value="F:protein serine/threonine kinase activity"/>
    <property type="evidence" value="ECO:0007669"/>
    <property type="project" value="TreeGrafter"/>
</dbReference>
<dbReference type="HOGENOM" id="CLU_091557_0_0_1"/>
<keyword evidence="13" id="KW-1185">Reference proteome</keyword>
<keyword evidence="9" id="KW-0009">Actin-binding</keyword>
<keyword evidence="6 9" id="KW-0505">Motor protein</keyword>
<dbReference type="PROSITE" id="PS51456">
    <property type="entry name" value="MYOSIN_MOTOR"/>
    <property type="match status" value="1"/>
</dbReference>
<evidence type="ECO:0000256" key="6">
    <source>
        <dbReference type="ARBA" id="ARBA00023175"/>
    </source>
</evidence>
<feature type="non-terminal residue" evidence="12">
    <location>
        <position position="242"/>
    </location>
</feature>
<comment type="subcellular location">
    <subcellularLocation>
        <location evidence="2">Cell projection</location>
    </subcellularLocation>
    <subcellularLocation>
        <location evidence="1">Cytoplasm</location>
        <location evidence="1">Cytoskeleton</location>
    </subcellularLocation>
</comment>
<comment type="similarity">
    <text evidence="9">Belongs to the TRAFAC class myosin-kinesin ATPase superfamily. Myosin family.</text>
</comment>
<dbReference type="GO" id="GO:0003779">
    <property type="term" value="F:actin binding"/>
    <property type="evidence" value="ECO:0007669"/>
    <property type="project" value="UniProtKB-KW"/>
</dbReference>
<keyword evidence="9" id="KW-0067">ATP-binding</keyword>
<evidence type="ECO:0000256" key="9">
    <source>
        <dbReference type="PROSITE-ProRule" id="PRU00782"/>
    </source>
</evidence>
<gene>
    <name evidence="12" type="ORF">SCLCIDRAFT_1155370</name>
</gene>
<evidence type="ECO:0000256" key="8">
    <source>
        <dbReference type="ARBA" id="ARBA00023273"/>
    </source>
</evidence>
<evidence type="ECO:0000256" key="5">
    <source>
        <dbReference type="ARBA" id="ARBA00023123"/>
    </source>
</evidence>
<dbReference type="GO" id="GO:0016459">
    <property type="term" value="C:myosin complex"/>
    <property type="evidence" value="ECO:0007669"/>
    <property type="project" value="UniProtKB-KW"/>
</dbReference>
<accession>A0A0C3ECR2</accession>
<feature type="compositionally biased region" description="Low complexity" evidence="10">
    <location>
        <begin position="224"/>
        <end position="242"/>
    </location>
</feature>
<keyword evidence="5 9" id="KW-0518">Myosin</keyword>
<name>A0A0C3ECR2_9AGAM</name>
<dbReference type="Gene3D" id="3.40.850.10">
    <property type="entry name" value="Kinesin motor domain"/>
    <property type="match status" value="1"/>
</dbReference>
<dbReference type="InterPro" id="IPR027417">
    <property type="entry name" value="P-loop_NTPase"/>
</dbReference>
<dbReference type="GO" id="GO:0005524">
    <property type="term" value="F:ATP binding"/>
    <property type="evidence" value="ECO:0007669"/>
    <property type="project" value="UniProtKB-UniRule"/>
</dbReference>
<evidence type="ECO:0000256" key="1">
    <source>
        <dbReference type="ARBA" id="ARBA00004245"/>
    </source>
</evidence>